<evidence type="ECO:0000256" key="1">
    <source>
        <dbReference type="SAM" id="MobiDB-lite"/>
    </source>
</evidence>
<dbReference type="Proteomes" id="UP001283361">
    <property type="component" value="Unassembled WGS sequence"/>
</dbReference>
<keyword evidence="4" id="KW-1185">Reference proteome</keyword>
<gene>
    <name evidence="3" type="ORF">RRG08_058331</name>
</gene>
<dbReference type="EMBL" id="JAWDGP010001121">
    <property type="protein sequence ID" value="KAK3794410.1"/>
    <property type="molecule type" value="Genomic_DNA"/>
</dbReference>
<feature type="region of interest" description="Disordered" evidence="1">
    <location>
        <begin position="75"/>
        <end position="94"/>
    </location>
</feature>
<evidence type="ECO:0000313" key="3">
    <source>
        <dbReference type="EMBL" id="KAK3794410.1"/>
    </source>
</evidence>
<dbReference type="Pfam" id="PF02995">
    <property type="entry name" value="DUF229"/>
    <property type="match status" value="1"/>
</dbReference>
<reference evidence="3" key="1">
    <citation type="journal article" date="2023" name="G3 (Bethesda)">
        <title>A reference genome for the long-term kleptoplast-retaining sea slug Elysia crispata morphotype clarki.</title>
        <authorList>
            <person name="Eastman K.E."/>
            <person name="Pendleton A.L."/>
            <person name="Shaikh M.A."/>
            <person name="Suttiyut T."/>
            <person name="Ogas R."/>
            <person name="Tomko P."/>
            <person name="Gavelis G."/>
            <person name="Widhalm J.R."/>
            <person name="Wisecaver J.H."/>
        </authorList>
    </citation>
    <scope>NUCLEOTIDE SEQUENCE</scope>
    <source>
        <strain evidence="3">ECLA1</strain>
    </source>
</reference>
<accession>A0AAE1AV99</accession>
<keyword evidence="2" id="KW-1133">Transmembrane helix</keyword>
<evidence type="ECO:0000256" key="2">
    <source>
        <dbReference type="SAM" id="Phobius"/>
    </source>
</evidence>
<name>A0AAE1AV99_9GAST</name>
<evidence type="ECO:0000313" key="4">
    <source>
        <dbReference type="Proteomes" id="UP001283361"/>
    </source>
</evidence>
<protein>
    <submittedName>
        <fullName evidence="3">Uncharacterized protein</fullName>
    </submittedName>
</protein>
<sequence>MEKLPRIVPPMAMCKSLHVTNVHTFVLIVCLACLVLLLTFTFLKPPYFFSVKSFISETGRRDAVRLIPQRSPLSGEGAAATRLAEQTAPTQTAPELPQKTTLDITSSAERKAARHTQTCVHPKLVVSDPAMLKYVKKPPIPTCTKEEWLEVRNGTVHFSSEALNKHKNFTCDYIPLKRESESKFSFEKPIRNIPDGFQMVSDFFKGVCSDGNGTNNSVVYSGVHYSEERSGRSRHADPLLSGFEGLSIAILGFDSMSRMSWLRRLKKTREYFHDVMNGIELKSHNIVGDGTTAVILPMLTGHFEWELPECRKNHKMATSLDKFPWIWRDFARVGYLTSWANADPYQAAFNWRMLGFNDPPTDFYPRPYYQAVRDPRKIAAGDCDEGQTTSRRWLNYFRDIFFMYPQQRKFLFHFITDFSHDD</sequence>
<dbReference type="AlphaFoldDB" id="A0AAE1AV99"/>
<proteinExistence type="predicted"/>
<keyword evidence="2" id="KW-0472">Membrane</keyword>
<dbReference type="GO" id="GO:0005615">
    <property type="term" value="C:extracellular space"/>
    <property type="evidence" value="ECO:0007669"/>
    <property type="project" value="TreeGrafter"/>
</dbReference>
<comment type="caution">
    <text evidence="3">The sequence shown here is derived from an EMBL/GenBank/DDBJ whole genome shotgun (WGS) entry which is preliminary data.</text>
</comment>
<dbReference type="PANTHER" id="PTHR10974:SF1">
    <property type="entry name" value="FI08016P-RELATED"/>
    <property type="match status" value="1"/>
</dbReference>
<dbReference type="InterPro" id="IPR004245">
    <property type="entry name" value="DUF229"/>
</dbReference>
<feature type="transmembrane region" description="Helical" evidence="2">
    <location>
        <begin position="21"/>
        <end position="43"/>
    </location>
</feature>
<keyword evidence="2" id="KW-0812">Transmembrane</keyword>
<organism evidence="3 4">
    <name type="scientific">Elysia crispata</name>
    <name type="common">lettuce slug</name>
    <dbReference type="NCBI Taxonomy" id="231223"/>
    <lineage>
        <taxon>Eukaryota</taxon>
        <taxon>Metazoa</taxon>
        <taxon>Spiralia</taxon>
        <taxon>Lophotrochozoa</taxon>
        <taxon>Mollusca</taxon>
        <taxon>Gastropoda</taxon>
        <taxon>Heterobranchia</taxon>
        <taxon>Euthyneura</taxon>
        <taxon>Panpulmonata</taxon>
        <taxon>Sacoglossa</taxon>
        <taxon>Placobranchoidea</taxon>
        <taxon>Plakobranchidae</taxon>
        <taxon>Elysia</taxon>
    </lineage>
</organism>
<feature type="non-terminal residue" evidence="3">
    <location>
        <position position="422"/>
    </location>
</feature>
<dbReference type="PANTHER" id="PTHR10974">
    <property type="entry name" value="FI08016P-RELATED"/>
    <property type="match status" value="1"/>
</dbReference>